<dbReference type="Pfam" id="PF00009">
    <property type="entry name" value="GTP_EFTU"/>
    <property type="match status" value="1"/>
</dbReference>
<dbReference type="Gene3D" id="3.40.50.300">
    <property type="entry name" value="P-loop containing nucleotide triphosphate hydrolases"/>
    <property type="match status" value="1"/>
</dbReference>
<reference evidence="2" key="1">
    <citation type="journal article" date="2020" name="Nature">
        <title>Giant virus diversity and host interactions through global metagenomics.</title>
        <authorList>
            <person name="Schulz F."/>
            <person name="Roux S."/>
            <person name="Paez-Espino D."/>
            <person name="Jungbluth S."/>
            <person name="Walsh D.A."/>
            <person name="Denef V.J."/>
            <person name="McMahon K.D."/>
            <person name="Konstantinidis K.T."/>
            <person name="Eloe-Fadrosh E.A."/>
            <person name="Kyrpides N.C."/>
            <person name="Woyke T."/>
        </authorList>
    </citation>
    <scope>NUCLEOTIDE SEQUENCE</scope>
    <source>
        <strain evidence="2">GVMAG-M-3300023179-150</strain>
    </source>
</reference>
<dbReference type="InterPro" id="IPR027417">
    <property type="entry name" value="P-loop_NTPase"/>
</dbReference>
<dbReference type="SUPFAM" id="SSF50447">
    <property type="entry name" value="Translation proteins"/>
    <property type="match status" value="1"/>
</dbReference>
<dbReference type="EMBL" id="MN739757">
    <property type="protein sequence ID" value="QHT25152.1"/>
    <property type="molecule type" value="Genomic_DNA"/>
</dbReference>
<dbReference type="SUPFAM" id="SSF52540">
    <property type="entry name" value="P-loop containing nucleoside triphosphate hydrolases"/>
    <property type="match status" value="1"/>
</dbReference>
<dbReference type="InterPro" id="IPR009000">
    <property type="entry name" value="Transl_B-barrel_sf"/>
</dbReference>
<evidence type="ECO:0000259" key="1">
    <source>
        <dbReference type="Pfam" id="PF00009"/>
    </source>
</evidence>
<accession>A0A6C0E8U5</accession>
<proteinExistence type="predicted"/>
<dbReference type="InterPro" id="IPR050055">
    <property type="entry name" value="EF-Tu_GTPase"/>
</dbReference>
<dbReference type="GO" id="GO:0005525">
    <property type="term" value="F:GTP binding"/>
    <property type="evidence" value="ECO:0007669"/>
    <property type="project" value="InterPro"/>
</dbReference>
<dbReference type="InterPro" id="IPR000795">
    <property type="entry name" value="T_Tr_GTP-bd_dom"/>
</dbReference>
<name>A0A6C0E8U5_9ZZZZ</name>
<dbReference type="GO" id="GO:0003746">
    <property type="term" value="F:translation elongation factor activity"/>
    <property type="evidence" value="ECO:0007669"/>
    <property type="project" value="TreeGrafter"/>
</dbReference>
<dbReference type="AlphaFoldDB" id="A0A6C0E8U5"/>
<dbReference type="PANTHER" id="PTHR43721">
    <property type="entry name" value="ELONGATION FACTOR TU-RELATED"/>
    <property type="match status" value="1"/>
</dbReference>
<dbReference type="GO" id="GO:0003924">
    <property type="term" value="F:GTPase activity"/>
    <property type="evidence" value="ECO:0007669"/>
    <property type="project" value="InterPro"/>
</dbReference>
<dbReference type="Gene3D" id="2.40.30.10">
    <property type="entry name" value="Translation factors"/>
    <property type="match status" value="1"/>
</dbReference>
<organism evidence="2">
    <name type="scientific">viral metagenome</name>
    <dbReference type="NCBI Taxonomy" id="1070528"/>
    <lineage>
        <taxon>unclassified sequences</taxon>
        <taxon>metagenomes</taxon>
        <taxon>organismal metagenomes</taxon>
    </lineage>
</organism>
<evidence type="ECO:0000313" key="2">
    <source>
        <dbReference type="EMBL" id="QHT25152.1"/>
    </source>
</evidence>
<dbReference type="PANTHER" id="PTHR43721:SF9">
    <property type="entry name" value="GTP-BINDING PROTEIN 1"/>
    <property type="match status" value="1"/>
</dbReference>
<sequence>MLETTDPIDELYYIDPENDLGGIEYKLIINSKRLEGLQTQMLFRLREGQGQAMYRLGIMDDGLVVGLIEEHFKESFSNLEKMALNLDAEVKILTKNNVGRTLKGLEKYLQNPYFRNIVGFDEKTEESYEDRFAADIEVKFNTDYQYQSITIGMAGNVDSGKSTLLGVLTSGELDDGKGFARASIANHRHEIDTGNTSSRSYHIMGYDKSGKVVDFSRADTWEEIIDHSQKIIRFCDLAGHEKYFKTTIKGIASKPNYVIIMIEAGRGMTDMTRQHIITCGVYKVPFIIVISKVDQAPKERYQTTIDEIENYLKTKYNLYPYRINNKQEAIQASKEMLQYDQHMKVRHRLIPILSISNVTGEGLDLLKMLCYMLPPNREYETGADTKLYIHKIRNVRGNGKIIIGDLANGRLKVSQEVLVGPTSTGQYHKRVIKSIRINRVDVNEVEAGHQCSISLRHHPDDVNDSMVILNISNKPPPVVKQFGARIQILTNTPARDINNVTVRKGSEIHLTVNNLNKSAKVIKILEKNGVPLDDDNNIEIKMHDRALVLLEFYNSHYLEINDLFSFRQAYIYGVGNITALNSDDFTRTP</sequence>
<feature type="domain" description="Tr-type G" evidence="1">
    <location>
        <begin position="148"/>
        <end position="374"/>
    </location>
</feature>
<protein>
    <recommendedName>
        <fullName evidence="1">Tr-type G domain-containing protein</fullName>
    </recommendedName>
</protein>